<dbReference type="InterPro" id="IPR007918">
    <property type="entry name" value="MDM35_apoptosis"/>
</dbReference>
<dbReference type="Pfam" id="PF05254">
    <property type="entry name" value="UPF0203"/>
    <property type="match status" value="1"/>
</dbReference>
<proteinExistence type="inferred from homology"/>
<evidence type="ECO:0000256" key="1">
    <source>
        <dbReference type="ARBA" id="ARBA00006196"/>
    </source>
</evidence>
<name>A0A673LDU1_9TELE</name>
<reference evidence="3" key="2">
    <citation type="submission" date="2025-09" db="UniProtKB">
        <authorList>
            <consortium name="Ensembl"/>
        </authorList>
    </citation>
    <scope>IDENTIFICATION</scope>
</reference>
<evidence type="ECO:0000256" key="2">
    <source>
        <dbReference type="ARBA" id="ARBA00023157"/>
    </source>
</evidence>
<comment type="similarity">
    <text evidence="1">Belongs to the TRIAP1/MDM35 family.</text>
</comment>
<sequence length="89" mass="10416">KFNFLPYWREIKRDVDLPVAVLIESSSTAQCVVGNIFNRWFSEKFLKGDRSADSCSQFFNKYHTHSIKEKDIPIEGVEFMGPNREKADR</sequence>
<organism evidence="3 4">
    <name type="scientific">Sinocyclocheilus rhinocerous</name>
    <dbReference type="NCBI Taxonomy" id="307959"/>
    <lineage>
        <taxon>Eukaryota</taxon>
        <taxon>Metazoa</taxon>
        <taxon>Chordata</taxon>
        <taxon>Craniata</taxon>
        <taxon>Vertebrata</taxon>
        <taxon>Euteleostomi</taxon>
        <taxon>Actinopterygii</taxon>
        <taxon>Neopterygii</taxon>
        <taxon>Teleostei</taxon>
        <taxon>Ostariophysi</taxon>
        <taxon>Cypriniformes</taxon>
        <taxon>Cyprinidae</taxon>
        <taxon>Cyprininae</taxon>
        <taxon>Sinocyclocheilus</taxon>
    </lineage>
</organism>
<dbReference type="Ensembl" id="ENSSRHT00000076357.1">
    <property type="protein sequence ID" value="ENSSRHP00000074329.1"/>
    <property type="gene ID" value="ENSSRHG00000036915.1"/>
</dbReference>
<keyword evidence="2" id="KW-1015">Disulfide bond</keyword>
<accession>A0A673LDU1</accession>
<evidence type="ECO:0000313" key="3">
    <source>
        <dbReference type="Ensembl" id="ENSSRHP00000074329.1"/>
    </source>
</evidence>
<reference evidence="3" key="1">
    <citation type="submission" date="2025-08" db="UniProtKB">
        <authorList>
            <consortium name="Ensembl"/>
        </authorList>
    </citation>
    <scope>IDENTIFICATION</scope>
</reference>
<keyword evidence="4" id="KW-1185">Reference proteome</keyword>
<protein>
    <submittedName>
        <fullName evidence="3">Uncharacterized protein</fullName>
    </submittedName>
</protein>
<evidence type="ECO:0000313" key="4">
    <source>
        <dbReference type="Proteomes" id="UP000472270"/>
    </source>
</evidence>
<dbReference type="AlphaFoldDB" id="A0A673LDU1"/>
<dbReference type="Proteomes" id="UP000472270">
    <property type="component" value="Unassembled WGS sequence"/>
</dbReference>